<protein>
    <recommendedName>
        <fullName evidence="1">Mannosylglycerate hydrolase MGH1-like glycoside hydrolase domain-containing protein</fullName>
    </recommendedName>
</protein>
<evidence type="ECO:0000259" key="1">
    <source>
        <dbReference type="Pfam" id="PF22422"/>
    </source>
</evidence>
<dbReference type="Gene3D" id="1.50.10.10">
    <property type="match status" value="1"/>
</dbReference>
<sequence length="435" mass="50304">MAKKIHQPHKFLQEEDLKPLHNLAYKTVLELETQLGINASGNQDRYAAFFGRDSMITCLKLLRVYKKKPDKIYPRIITKTIKTAANLQGKTINLRSGEKPGKIIHEYREKGYYHLIDGPNPWYIYPDKTLRNYDSVDATPLFLILVAEFYNFTKDGQLLKEVLPSVKAAFDYLYKFSPKGGNRLFLEYQLHRPKYYGGLVNQGWMDSVDSILIYGKPPKEPIALVEVQGYYFKALKLWSDIFQKIDADRAKICKRRALKLKEEFNNLFLMRNENHFYFSYAIFANMAQILEVRSNPGHCLWATVQKEGKGLESIIDNQYIPGMVKRLMRPDLFDPKAGIRTLSRESKFFDPCSYHNGSVWPFDNGLIVEGLENFGYYKEADKIKRAVLDSISKLGTMAELYCTFDGEIKEYKEHGGHYGAHKQAWTAATILDFTT</sequence>
<dbReference type="InterPro" id="IPR054491">
    <property type="entry name" value="MGH1-like_GH"/>
</dbReference>
<evidence type="ECO:0000313" key="2">
    <source>
        <dbReference type="EMBL" id="OGY28086.1"/>
    </source>
</evidence>
<dbReference type="InterPro" id="IPR008928">
    <property type="entry name" value="6-hairpin_glycosidase_sf"/>
</dbReference>
<dbReference type="AlphaFoldDB" id="A0A1G1WK58"/>
<accession>A0A1G1WK58</accession>
<dbReference type="GO" id="GO:0005975">
    <property type="term" value="P:carbohydrate metabolic process"/>
    <property type="evidence" value="ECO:0007669"/>
    <property type="project" value="InterPro"/>
</dbReference>
<proteinExistence type="predicted"/>
<feature type="domain" description="Mannosylglycerate hydrolase MGH1-like glycoside hydrolase" evidence="1">
    <location>
        <begin position="323"/>
        <end position="426"/>
    </location>
</feature>
<reference evidence="2 3" key="1">
    <citation type="journal article" date="2016" name="Nat. Commun.">
        <title>Thousands of microbial genomes shed light on interconnected biogeochemical processes in an aquifer system.</title>
        <authorList>
            <person name="Anantharaman K."/>
            <person name="Brown C.T."/>
            <person name="Hug L.A."/>
            <person name="Sharon I."/>
            <person name="Castelle C.J."/>
            <person name="Probst A.J."/>
            <person name="Thomas B.C."/>
            <person name="Singh A."/>
            <person name="Wilkins M.J."/>
            <person name="Karaoz U."/>
            <person name="Brodie E.L."/>
            <person name="Williams K.H."/>
            <person name="Hubbard S.S."/>
            <person name="Banfield J.F."/>
        </authorList>
    </citation>
    <scope>NUCLEOTIDE SEQUENCE [LARGE SCALE GENOMIC DNA]</scope>
</reference>
<dbReference type="Proteomes" id="UP000177900">
    <property type="component" value="Unassembled WGS sequence"/>
</dbReference>
<dbReference type="InterPro" id="IPR012341">
    <property type="entry name" value="6hp_glycosidase-like_sf"/>
</dbReference>
<dbReference type="SUPFAM" id="SSF48208">
    <property type="entry name" value="Six-hairpin glycosidases"/>
    <property type="match status" value="1"/>
</dbReference>
<dbReference type="Pfam" id="PF22422">
    <property type="entry name" value="MGH1-like_GH"/>
    <property type="match status" value="1"/>
</dbReference>
<dbReference type="EMBL" id="MHCV01000003">
    <property type="protein sequence ID" value="OGY28086.1"/>
    <property type="molecule type" value="Genomic_DNA"/>
</dbReference>
<comment type="caution">
    <text evidence="2">The sequence shown here is derived from an EMBL/GenBank/DDBJ whole genome shotgun (WGS) entry which is preliminary data.</text>
</comment>
<gene>
    <name evidence="2" type="ORF">A2864_01845</name>
</gene>
<evidence type="ECO:0000313" key="3">
    <source>
        <dbReference type="Proteomes" id="UP000177900"/>
    </source>
</evidence>
<name>A0A1G1WK58_9BACT</name>
<organism evidence="2 3">
    <name type="scientific">Candidatus Woykebacteria bacterium RIFCSPHIGHO2_01_FULL_39_12</name>
    <dbReference type="NCBI Taxonomy" id="1802599"/>
    <lineage>
        <taxon>Bacteria</taxon>
        <taxon>Candidatus Woykeibacteriota</taxon>
    </lineage>
</organism>